<gene>
    <name evidence="10" type="ORF">F7731_15220</name>
</gene>
<dbReference type="PROSITE" id="PS51012">
    <property type="entry name" value="ABC_TM2"/>
    <property type="match status" value="1"/>
</dbReference>
<dbReference type="InterPro" id="IPR047817">
    <property type="entry name" value="ABC2_TM_bact-type"/>
</dbReference>
<feature type="transmembrane region" description="Helical" evidence="8">
    <location>
        <begin position="359"/>
        <end position="378"/>
    </location>
</feature>
<keyword evidence="4" id="KW-1003">Cell membrane</keyword>
<keyword evidence="7 8" id="KW-0472">Membrane</keyword>
<dbReference type="Pfam" id="PF12698">
    <property type="entry name" value="ABC2_membrane_3"/>
    <property type="match status" value="1"/>
</dbReference>
<comment type="subcellular location">
    <subcellularLocation>
        <location evidence="1">Cell membrane</location>
        <topology evidence="1">Multi-pass membrane protein</topology>
    </subcellularLocation>
</comment>
<dbReference type="InterPro" id="IPR013525">
    <property type="entry name" value="ABC2_TM"/>
</dbReference>
<proteinExistence type="inferred from homology"/>
<evidence type="ECO:0000256" key="7">
    <source>
        <dbReference type="ARBA" id="ARBA00023136"/>
    </source>
</evidence>
<evidence type="ECO:0000256" key="1">
    <source>
        <dbReference type="ARBA" id="ARBA00004651"/>
    </source>
</evidence>
<keyword evidence="11" id="KW-1185">Reference proteome</keyword>
<feature type="transmembrane region" description="Helical" evidence="8">
    <location>
        <begin position="21"/>
        <end position="40"/>
    </location>
</feature>
<dbReference type="OrthoDB" id="266913at2"/>
<evidence type="ECO:0000256" key="6">
    <source>
        <dbReference type="ARBA" id="ARBA00022989"/>
    </source>
</evidence>
<dbReference type="RefSeq" id="WP_151535627.1">
    <property type="nucleotide sequence ID" value="NZ_WBOS01000006.1"/>
</dbReference>
<organism evidence="10 11">
    <name type="scientific">Cytobacillus depressus</name>
    <dbReference type="NCBI Taxonomy" id="1602942"/>
    <lineage>
        <taxon>Bacteria</taxon>
        <taxon>Bacillati</taxon>
        <taxon>Bacillota</taxon>
        <taxon>Bacilli</taxon>
        <taxon>Bacillales</taxon>
        <taxon>Bacillaceae</taxon>
        <taxon>Cytobacillus</taxon>
    </lineage>
</organism>
<dbReference type="AlphaFoldDB" id="A0A6L3V3F3"/>
<evidence type="ECO:0000256" key="2">
    <source>
        <dbReference type="ARBA" id="ARBA00007783"/>
    </source>
</evidence>
<accession>A0A6L3V3F3</accession>
<sequence length="384" mass="42433">MGKIIAICLFELKRTFKNPSAYLLMFAMPLIFTFLFGSLFGGNADQTIQMGIVDEDETELSKQLITQIKKNELITYHISTESEGAELLKQQEIQGIFTIKKGLADRLIQQQKPEITFQHLPSSTVAPIVKQMLNDAVLTMSLQISSAQTGSQYSGENWNDLYQKLAIGAEDQRVLTKVSSSDDASVNVLNRMSYSSAGFSIMFVMMMILSVTGVFIEARNMGIWSRLFTTPVTKFQVMFGYFLSFFTIGWIQFFLLMVMSSVLFDVKWGNPIGLFILISSLLLAVVGLALAIAAFAKTAEQQNAIGTLIIVSTCMLGGVYWPTSITPGFMQTMANFVPQSWAIKGFTELNAGGGAVADILTPVLILLCFAVVFFTVGLSRVRYE</sequence>
<feature type="domain" description="ABC transmembrane type-2" evidence="9">
    <location>
        <begin position="118"/>
        <end position="384"/>
    </location>
</feature>
<evidence type="ECO:0000313" key="11">
    <source>
        <dbReference type="Proteomes" id="UP000481030"/>
    </source>
</evidence>
<protein>
    <submittedName>
        <fullName evidence="10">ABC transporter permease</fullName>
    </submittedName>
</protein>
<name>A0A6L3V3F3_9BACI</name>
<feature type="transmembrane region" description="Helical" evidence="8">
    <location>
        <begin position="303"/>
        <end position="321"/>
    </location>
</feature>
<evidence type="ECO:0000256" key="3">
    <source>
        <dbReference type="ARBA" id="ARBA00022448"/>
    </source>
</evidence>
<dbReference type="GO" id="GO:0140359">
    <property type="term" value="F:ABC-type transporter activity"/>
    <property type="evidence" value="ECO:0007669"/>
    <property type="project" value="InterPro"/>
</dbReference>
<comment type="caution">
    <text evidence="10">The sequence shown here is derived from an EMBL/GenBank/DDBJ whole genome shotgun (WGS) entry which is preliminary data.</text>
</comment>
<dbReference type="GO" id="GO:0005886">
    <property type="term" value="C:plasma membrane"/>
    <property type="evidence" value="ECO:0007669"/>
    <property type="project" value="UniProtKB-SubCell"/>
</dbReference>
<evidence type="ECO:0000256" key="5">
    <source>
        <dbReference type="ARBA" id="ARBA00022692"/>
    </source>
</evidence>
<dbReference type="PANTHER" id="PTHR30294">
    <property type="entry name" value="MEMBRANE COMPONENT OF ABC TRANSPORTER YHHJ-RELATED"/>
    <property type="match status" value="1"/>
</dbReference>
<dbReference type="Proteomes" id="UP000481030">
    <property type="component" value="Unassembled WGS sequence"/>
</dbReference>
<feature type="transmembrane region" description="Helical" evidence="8">
    <location>
        <begin position="272"/>
        <end position="296"/>
    </location>
</feature>
<feature type="transmembrane region" description="Helical" evidence="8">
    <location>
        <begin position="237"/>
        <end position="260"/>
    </location>
</feature>
<keyword evidence="5 8" id="KW-0812">Transmembrane</keyword>
<reference evidence="10 11" key="1">
    <citation type="journal article" date="2016" name="Antonie Van Leeuwenhoek">
        <title>Bacillus depressus sp. nov., isolated from soil of a sunflower field.</title>
        <authorList>
            <person name="Wei X."/>
            <person name="Xin D."/>
            <person name="Xin Y."/>
            <person name="Zhang H."/>
            <person name="Wang T."/>
            <person name="Zhang J."/>
        </authorList>
    </citation>
    <scope>NUCLEOTIDE SEQUENCE [LARGE SCALE GENOMIC DNA]</scope>
    <source>
        <strain evidence="10 11">BZ1</strain>
    </source>
</reference>
<feature type="transmembrane region" description="Helical" evidence="8">
    <location>
        <begin position="197"/>
        <end position="216"/>
    </location>
</feature>
<dbReference type="EMBL" id="WBOS01000006">
    <property type="protein sequence ID" value="KAB2334551.1"/>
    <property type="molecule type" value="Genomic_DNA"/>
</dbReference>
<dbReference type="PANTHER" id="PTHR30294:SF45">
    <property type="entry name" value="LINEARMYCIN RESISTANCE PERMEASE PROTEIN LNRN"/>
    <property type="match status" value="1"/>
</dbReference>
<comment type="similarity">
    <text evidence="2">Belongs to the ABC-2 integral membrane protein family.</text>
</comment>
<keyword evidence="6 8" id="KW-1133">Transmembrane helix</keyword>
<evidence type="ECO:0000256" key="4">
    <source>
        <dbReference type="ARBA" id="ARBA00022475"/>
    </source>
</evidence>
<dbReference type="InterPro" id="IPR051449">
    <property type="entry name" value="ABC-2_transporter_component"/>
</dbReference>
<evidence type="ECO:0000256" key="8">
    <source>
        <dbReference type="SAM" id="Phobius"/>
    </source>
</evidence>
<dbReference type="Gene3D" id="3.40.1710.10">
    <property type="entry name" value="abc type-2 transporter like domain"/>
    <property type="match status" value="1"/>
</dbReference>
<keyword evidence="3" id="KW-0813">Transport</keyword>
<evidence type="ECO:0000313" key="10">
    <source>
        <dbReference type="EMBL" id="KAB2334551.1"/>
    </source>
</evidence>
<evidence type="ECO:0000259" key="9">
    <source>
        <dbReference type="PROSITE" id="PS51012"/>
    </source>
</evidence>